<dbReference type="Proteomes" id="UP001627154">
    <property type="component" value="Unassembled WGS sequence"/>
</dbReference>
<evidence type="ECO:0000313" key="2">
    <source>
        <dbReference type="Proteomes" id="UP001627154"/>
    </source>
</evidence>
<sequence>MEKISGVSVHLWARKVQTIYTIENPKNISYFEKQSYFRCVLAEASRITGPGHCSRDSLQLALHIAALGLVPRAFGSSHLSSLGTAQVMP</sequence>
<reference evidence="1 2" key="1">
    <citation type="journal article" date="2024" name="bioRxiv">
        <title>A reference genome for Trichogramma kaykai: A tiny desert-dwelling parasitoid wasp with competing sex-ratio distorters.</title>
        <authorList>
            <person name="Culotta J."/>
            <person name="Lindsey A.R."/>
        </authorList>
    </citation>
    <scope>NUCLEOTIDE SEQUENCE [LARGE SCALE GENOMIC DNA]</scope>
    <source>
        <strain evidence="1 2">KSX58</strain>
    </source>
</reference>
<comment type="caution">
    <text evidence="1">The sequence shown here is derived from an EMBL/GenBank/DDBJ whole genome shotgun (WGS) entry which is preliminary data.</text>
</comment>
<organism evidence="1 2">
    <name type="scientific">Trichogramma kaykai</name>
    <dbReference type="NCBI Taxonomy" id="54128"/>
    <lineage>
        <taxon>Eukaryota</taxon>
        <taxon>Metazoa</taxon>
        <taxon>Ecdysozoa</taxon>
        <taxon>Arthropoda</taxon>
        <taxon>Hexapoda</taxon>
        <taxon>Insecta</taxon>
        <taxon>Pterygota</taxon>
        <taxon>Neoptera</taxon>
        <taxon>Endopterygota</taxon>
        <taxon>Hymenoptera</taxon>
        <taxon>Apocrita</taxon>
        <taxon>Proctotrupomorpha</taxon>
        <taxon>Chalcidoidea</taxon>
        <taxon>Trichogrammatidae</taxon>
        <taxon>Trichogramma</taxon>
    </lineage>
</organism>
<dbReference type="AlphaFoldDB" id="A0ABD2WY15"/>
<proteinExistence type="predicted"/>
<protein>
    <submittedName>
        <fullName evidence="1">Uncharacterized protein</fullName>
    </submittedName>
</protein>
<gene>
    <name evidence="1" type="ORF">TKK_008121</name>
</gene>
<evidence type="ECO:0000313" key="1">
    <source>
        <dbReference type="EMBL" id="KAL3397881.1"/>
    </source>
</evidence>
<dbReference type="EMBL" id="JBJJXI010000060">
    <property type="protein sequence ID" value="KAL3397881.1"/>
    <property type="molecule type" value="Genomic_DNA"/>
</dbReference>
<accession>A0ABD2WY15</accession>
<keyword evidence="2" id="KW-1185">Reference proteome</keyword>
<name>A0ABD2WY15_9HYME</name>